<dbReference type="InterPro" id="IPR003658">
    <property type="entry name" value="Anti-sigma_ant"/>
</dbReference>
<organism evidence="4 5">
    <name type="scientific">Amycolatopsis rhabdoformis</name>
    <dbReference type="NCBI Taxonomy" id="1448059"/>
    <lineage>
        <taxon>Bacteria</taxon>
        <taxon>Bacillati</taxon>
        <taxon>Actinomycetota</taxon>
        <taxon>Actinomycetes</taxon>
        <taxon>Pseudonocardiales</taxon>
        <taxon>Pseudonocardiaceae</taxon>
        <taxon>Amycolatopsis</taxon>
    </lineage>
</organism>
<dbReference type="SUPFAM" id="SSF52091">
    <property type="entry name" value="SpoIIaa-like"/>
    <property type="match status" value="1"/>
</dbReference>
<name>A0ABZ1IC78_9PSEU</name>
<gene>
    <name evidence="4" type="ORF">VSH64_07955</name>
</gene>
<evidence type="ECO:0000259" key="3">
    <source>
        <dbReference type="PROSITE" id="PS50801"/>
    </source>
</evidence>
<feature type="domain" description="STAS" evidence="3">
    <location>
        <begin position="17"/>
        <end position="130"/>
    </location>
</feature>
<dbReference type="EMBL" id="CP142149">
    <property type="protein sequence ID" value="WSE32040.1"/>
    <property type="molecule type" value="Genomic_DNA"/>
</dbReference>
<evidence type="ECO:0000256" key="1">
    <source>
        <dbReference type="ARBA" id="ARBA00009013"/>
    </source>
</evidence>
<dbReference type="InterPro" id="IPR036513">
    <property type="entry name" value="STAS_dom_sf"/>
</dbReference>
<proteinExistence type="inferred from homology"/>
<dbReference type="PANTHER" id="PTHR33495:SF2">
    <property type="entry name" value="ANTI-SIGMA FACTOR ANTAGONIST TM_1081-RELATED"/>
    <property type="match status" value="1"/>
</dbReference>
<dbReference type="PROSITE" id="PS50801">
    <property type="entry name" value="STAS"/>
    <property type="match status" value="1"/>
</dbReference>
<sequence length="130" mass="13811">MTDSGLHPHPAQLAAPATIRVHAIAEATTVTVLGELDLAITDRLAEQLTAEIELRPRALVLDLTAVTFCSSQGLGVLLSAHESAGAAGVPFAVVTEQRALLRPLQLLGLDRVLLIHAGRTEARQWLATLR</sequence>
<dbReference type="InterPro" id="IPR002645">
    <property type="entry name" value="STAS_dom"/>
</dbReference>
<protein>
    <recommendedName>
        <fullName evidence="2">Anti-sigma factor antagonist</fullName>
    </recommendedName>
</protein>
<dbReference type="CDD" id="cd07043">
    <property type="entry name" value="STAS_anti-anti-sigma_factors"/>
    <property type="match status" value="1"/>
</dbReference>
<comment type="similarity">
    <text evidence="1 2">Belongs to the anti-sigma-factor antagonist family.</text>
</comment>
<dbReference type="Proteomes" id="UP001330812">
    <property type="component" value="Chromosome"/>
</dbReference>
<dbReference type="Pfam" id="PF01740">
    <property type="entry name" value="STAS"/>
    <property type="match status" value="1"/>
</dbReference>
<evidence type="ECO:0000313" key="5">
    <source>
        <dbReference type="Proteomes" id="UP001330812"/>
    </source>
</evidence>
<evidence type="ECO:0000256" key="2">
    <source>
        <dbReference type="RuleBase" id="RU003749"/>
    </source>
</evidence>
<dbReference type="Gene3D" id="3.30.750.24">
    <property type="entry name" value="STAS domain"/>
    <property type="match status" value="1"/>
</dbReference>
<dbReference type="PANTHER" id="PTHR33495">
    <property type="entry name" value="ANTI-SIGMA FACTOR ANTAGONIST TM_1081-RELATED-RELATED"/>
    <property type="match status" value="1"/>
</dbReference>
<reference evidence="4 5" key="1">
    <citation type="journal article" date="2015" name="Int. J. Syst. Evol. Microbiol.">
        <title>Amycolatopsis rhabdoformis sp. nov., an actinomycete isolated from a tropical forest soil.</title>
        <authorList>
            <person name="Souza W.R."/>
            <person name="Silva R.E."/>
            <person name="Goodfellow M."/>
            <person name="Busarakam K."/>
            <person name="Figueiro F.S."/>
            <person name="Ferreira D."/>
            <person name="Rodrigues-Filho E."/>
            <person name="Moraes L.A.B."/>
            <person name="Zucchi T.D."/>
        </authorList>
    </citation>
    <scope>NUCLEOTIDE SEQUENCE [LARGE SCALE GENOMIC DNA]</scope>
    <source>
        <strain evidence="4 5">NCIMB 14900</strain>
    </source>
</reference>
<keyword evidence="5" id="KW-1185">Reference proteome</keyword>
<dbReference type="RefSeq" id="WP_326834848.1">
    <property type="nucleotide sequence ID" value="NZ_CP142149.1"/>
</dbReference>
<accession>A0ABZ1IC78</accession>
<dbReference type="NCBIfam" id="TIGR00377">
    <property type="entry name" value="ant_ant_sig"/>
    <property type="match status" value="1"/>
</dbReference>
<evidence type="ECO:0000313" key="4">
    <source>
        <dbReference type="EMBL" id="WSE32040.1"/>
    </source>
</evidence>